<proteinExistence type="predicted"/>
<accession>A0A1Y1WLK4</accession>
<organism evidence="2 3">
    <name type="scientific">Linderina pennispora</name>
    <dbReference type="NCBI Taxonomy" id="61395"/>
    <lineage>
        <taxon>Eukaryota</taxon>
        <taxon>Fungi</taxon>
        <taxon>Fungi incertae sedis</taxon>
        <taxon>Zoopagomycota</taxon>
        <taxon>Kickxellomycotina</taxon>
        <taxon>Kickxellomycetes</taxon>
        <taxon>Kickxellales</taxon>
        <taxon>Kickxellaceae</taxon>
        <taxon>Linderina</taxon>
    </lineage>
</organism>
<dbReference type="EMBL" id="MCFD01000001">
    <property type="protein sequence ID" value="ORX74449.1"/>
    <property type="molecule type" value="Genomic_DNA"/>
</dbReference>
<keyword evidence="3" id="KW-1185">Reference proteome</keyword>
<evidence type="ECO:0000259" key="1">
    <source>
        <dbReference type="PROSITE" id="PS50206"/>
    </source>
</evidence>
<evidence type="ECO:0000313" key="2">
    <source>
        <dbReference type="EMBL" id="ORX74449.1"/>
    </source>
</evidence>
<dbReference type="OrthoDB" id="566238at2759"/>
<sequence>MPVQSITASEFSDIVSVDSIGKYVVIDVRTPEEFAEGNVESSHNLPVAELADALAKSEDEFKDTYGFNLPAPNSTTMLVVYCRSGNRVRRAEGILAQAGYIDNLLAYYPGWLEYSTIVAS</sequence>
<dbReference type="Gene3D" id="3.40.250.10">
    <property type="entry name" value="Rhodanese-like domain"/>
    <property type="match status" value="1"/>
</dbReference>
<dbReference type="SUPFAM" id="SSF52821">
    <property type="entry name" value="Rhodanese/Cell cycle control phosphatase"/>
    <property type="match status" value="1"/>
</dbReference>
<dbReference type="GO" id="GO:0004792">
    <property type="term" value="F:thiosulfate-cyanide sulfurtransferase activity"/>
    <property type="evidence" value="ECO:0007669"/>
    <property type="project" value="TreeGrafter"/>
</dbReference>
<dbReference type="Pfam" id="PF00581">
    <property type="entry name" value="Rhodanese"/>
    <property type="match status" value="1"/>
</dbReference>
<reference evidence="2 3" key="1">
    <citation type="submission" date="2016-07" db="EMBL/GenBank/DDBJ databases">
        <title>Pervasive Adenine N6-methylation of Active Genes in Fungi.</title>
        <authorList>
            <consortium name="DOE Joint Genome Institute"/>
            <person name="Mondo S.J."/>
            <person name="Dannebaum R.O."/>
            <person name="Kuo R.C."/>
            <person name="Labutti K."/>
            <person name="Haridas S."/>
            <person name="Kuo A."/>
            <person name="Salamov A."/>
            <person name="Ahrendt S.R."/>
            <person name="Lipzen A."/>
            <person name="Sullivan W."/>
            <person name="Andreopoulos W.B."/>
            <person name="Clum A."/>
            <person name="Lindquist E."/>
            <person name="Daum C."/>
            <person name="Ramamoorthy G.K."/>
            <person name="Gryganskyi A."/>
            <person name="Culley D."/>
            <person name="Magnuson J.K."/>
            <person name="James T.Y."/>
            <person name="O'Malley M.A."/>
            <person name="Stajich J.E."/>
            <person name="Spatafora J.W."/>
            <person name="Visel A."/>
            <person name="Grigoriev I.V."/>
        </authorList>
    </citation>
    <scope>NUCLEOTIDE SEQUENCE [LARGE SCALE GENOMIC DNA]</scope>
    <source>
        <strain evidence="2 3">ATCC 12442</strain>
    </source>
</reference>
<dbReference type="InterPro" id="IPR001763">
    <property type="entry name" value="Rhodanese-like_dom"/>
</dbReference>
<dbReference type="RefSeq" id="XP_040747660.1">
    <property type="nucleotide sequence ID" value="XM_040885262.1"/>
</dbReference>
<dbReference type="GeneID" id="63801910"/>
<dbReference type="SMART" id="SM00450">
    <property type="entry name" value="RHOD"/>
    <property type="match status" value="1"/>
</dbReference>
<comment type="caution">
    <text evidence="2">The sequence shown here is derived from an EMBL/GenBank/DDBJ whole genome shotgun (WGS) entry which is preliminary data.</text>
</comment>
<dbReference type="PANTHER" id="PTHR44086:SF10">
    <property type="entry name" value="THIOSULFATE SULFURTRANSFERASE_RHODANESE-LIKE DOMAIN-CONTAINING PROTEIN 3"/>
    <property type="match status" value="1"/>
</dbReference>
<dbReference type="Proteomes" id="UP000193922">
    <property type="component" value="Unassembled WGS sequence"/>
</dbReference>
<evidence type="ECO:0000313" key="3">
    <source>
        <dbReference type="Proteomes" id="UP000193922"/>
    </source>
</evidence>
<dbReference type="InterPro" id="IPR036873">
    <property type="entry name" value="Rhodanese-like_dom_sf"/>
</dbReference>
<dbReference type="PROSITE" id="PS50206">
    <property type="entry name" value="RHODANESE_3"/>
    <property type="match status" value="1"/>
</dbReference>
<dbReference type="STRING" id="61395.A0A1Y1WLK4"/>
<dbReference type="PANTHER" id="PTHR44086">
    <property type="entry name" value="THIOSULFATE SULFURTRANSFERASE RDL2, MITOCHONDRIAL-RELATED"/>
    <property type="match status" value="1"/>
</dbReference>
<protein>
    <submittedName>
        <fullName evidence="2">Rhodanese-like protein</fullName>
    </submittedName>
</protein>
<name>A0A1Y1WLK4_9FUNG</name>
<feature type="domain" description="Rhodanese" evidence="1">
    <location>
        <begin position="19"/>
        <end position="119"/>
    </location>
</feature>
<dbReference type="AlphaFoldDB" id="A0A1Y1WLK4"/>
<dbReference type="GO" id="GO:0005739">
    <property type="term" value="C:mitochondrion"/>
    <property type="evidence" value="ECO:0007669"/>
    <property type="project" value="TreeGrafter"/>
</dbReference>
<gene>
    <name evidence="2" type="ORF">DL89DRAFT_254291</name>
</gene>